<keyword evidence="11" id="KW-0238">DNA-binding</keyword>
<dbReference type="PIRSF" id="PIRSF016570">
    <property type="entry name" value="Ku80"/>
    <property type="match status" value="1"/>
</dbReference>
<dbReference type="GO" id="GO:0005737">
    <property type="term" value="C:cytoplasm"/>
    <property type="evidence" value="ECO:0007669"/>
    <property type="project" value="UniProtKB-ARBA"/>
</dbReference>
<dbReference type="GO" id="GO:0003684">
    <property type="term" value="F:damaged DNA binding"/>
    <property type="evidence" value="ECO:0007669"/>
    <property type="project" value="InterPro"/>
</dbReference>
<evidence type="ECO:0000256" key="16">
    <source>
        <dbReference type="ARBA" id="ARBA00078350"/>
    </source>
</evidence>
<keyword evidence="4" id="KW-0158">Chromosome</keyword>
<dbReference type="InterPro" id="IPR005161">
    <property type="entry name" value="Ku_N"/>
</dbReference>
<evidence type="ECO:0000256" key="15">
    <source>
        <dbReference type="ARBA" id="ARBA00071961"/>
    </source>
</evidence>
<evidence type="ECO:0000313" key="20">
    <source>
        <dbReference type="Proteomes" id="UP001347796"/>
    </source>
</evidence>
<dbReference type="GO" id="GO:0043564">
    <property type="term" value="C:Ku70:Ku80 complex"/>
    <property type="evidence" value="ECO:0007669"/>
    <property type="project" value="InterPro"/>
</dbReference>
<dbReference type="Gene3D" id="3.40.50.410">
    <property type="entry name" value="von Willebrand factor, type A domain"/>
    <property type="match status" value="1"/>
</dbReference>
<evidence type="ECO:0000256" key="11">
    <source>
        <dbReference type="ARBA" id="ARBA00023125"/>
    </source>
</evidence>
<dbReference type="GO" id="GO:0016787">
    <property type="term" value="F:hydrolase activity"/>
    <property type="evidence" value="ECO:0007669"/>
    <property type="project" value="UniProtKB-KW"/>
</dbReference>
<keyword evidence="12" id="KW-0233">DNA recombination</keyword>
<dbReference type="Proteomes" id="UP001347796">
    <property type="component" value="Unassembled WGS sequence"/>
</dbReference>
<evidence type="ECO:0000256" key="3">
    <source>
        <dbReference type="ARBA" id="ARBA00007726"/>
    </source>
</evidence>
<dbReference type="SMART" id="SM00559">
    <property type="entry name" value="Ku78"/>
    <property type="match status" value="1"/>
</dbReference>
<dbReference type="FunFam" id="1.10.1600.10:FF:000002">
    <property type="entry name" value="X-ray repair cross-complementing protein 5"/>
    <property type="match status" value="1"/>
</dbReference>
<keyword evidence="8" id="KW-0347">Helicase</keyword>
<feature type="region of interest" description="Disordered" evidence="17">
    <location>
        <begin position="164"/>
        <end position="194"/>
    </location>
</feature>
<comment type="caution">
    <text evidence="19">The sequence shown here is derived from an EMBL/GenBank/DDBJ whole genome shotgun (WGS) entry which is preliminary data.</text>
</comment>
<dbReference type="InterPro" id="IPR016194">
    <property type="entry name" value="SPOC-like_C_dom_sf"/>
</dbReference>
<evidence type="ECO:0000256" key="7">
    <source>
        <dbReference type="ARBA" id="ARBA00022801"/>
    </source>
</evidence>
<evidence type="ECO:0000256" key="13">
    <source>
        <dbReference type="ARBA" id="ARBA00023204"/>
    </source>
</evidence>
<dbReference type="Pfam" id="PF02735">
    <property type="entry name" value="Ku"/>
    <property type="match status" value="1"/>
</dbReference>
<evidence type="ECO:0000256" key="1">
    <source>
        <dbReference type="ARBA" id="ARBA00004123"/>
    </source>
</evidence>
<dbReference type="Pfam" id="PF03731">
    <property type="entry name" value="Ku_N"/>
    <property type="match status" value="1"/>
</dbReference>
<keyword evidence="14" id="KW-0539">Nucleus</keyword>
<evidence type="ECO:0000256" key="8">
    <source>
        <dbReference type="ARBA" id="ARBA00022806"/>
    </source>
</evidence>
<organism evidence="19 20">
    <name type="scientific">Patella caerulea</name>
    <name type="common">Rayed Mediterranean limpet</name>
    <dbReference type="NCBI Taxonomy" id="87958"/>
    <lineage>
        <taxon>Eukaryota</taxon>
        <taxon>Metazoa</taxon>
        <taxon>Spiralia</taxon>
        <taxon>Lophotrochozoa</taxon>
        <taxon>Mollusca</taxon>
        <taxon>Gastropoda</taxon>
        <taxon>Patellogastropoda</taxon>
        <taxon>Patelloidea</taxon>
        <taxon>Patellidae</taxon>
        <taxon>Patella</taxon>
    </lineage>
</organism>
<dbReference type="GO" id="GO:0005524">
    <property type="term" value="F:ATP binding"/>
    <property type="evidence" value="ECO:0007669"/>
    <property type="project" value="UniProtKB-KW"/>
</dbReference>
<evidence type="ECO:0000256" key="4">
    <source>
        <dbReference type="ARBA" id="ARBA00022454"/>
    </source>
</evidence>
<evidence type="ECO:0000259" key="18">
    <source>
        <dbReference type="PROSITE" id="PS50234"/>
    </source>
</evidence>
<keyword evidence="7" id="KW-0378">Hydrolase</keyword>
<keyword evidence="5" id="KW-0547">Nucleotide-binding</keyword>
<dbReference type="GO" id="GO:0000723">
    <property type="term" value="P:telomere maintenance"/>
    <property type="evidence" value="ECO:0007669"/>
    <property type="project" value="InterPro"/>
</dbReference>
<dbReference type="InterPro" id="IPR036494">
    <property type="entry name" value="Ku_C_sf"/>
</dbReference>
<sequence length="746" mass="83791">MAANKEAIALVVDVSSSMNVAPHGQTTALQHALDAITLILQRKMFSESKDEVALILFGTADTDNPLADGENYQNIVIGRSLGVPDFDLFELVQNNVQASDNQADFIDAMVVAMDHLVQSTVGKKGFATKRLILLSNFCQPFADDQLDTIVKGLQNSGTQLNIIGPQLNDDDDDDNDGNDVPPTIDNNFGKEKSPQQRAGEAMIKHILSEVNGDSYSFMEALPALSYFQARQVRQTAWKVQLEIGTDLKIPVCGYTKIKDFKLKQSYKKVYAKDIESEVGSLRTYHKNDEEETEVEPEDMVNGFRYGNTLVPMSADDKENMKYRAVKCLKILGFTKAENIKRHHYLGDGTLVFVAEKGDEAAAVALSALINALYETNSVMIARRVYAANSAPRIGCLIPVIKADYECLYWIELPFMEDLRQFTFGSLPLTDDAVTNKKFKPTDEQLQVMDDLITSMDLSQKEDDDNSEEILKPKYTFNPYFQRLYQCLLHRALKPDEGLPELSPLIASYLKRPEEIERRSEKILDNINKLFKLEVVAQKKEDQSGEALFTEKGEGDGPAVKKQKLDDDLEGGMENIARAKVTEVGTVSPIEDFQALLSDKDEDLFEKACGQMEKRIEQIVMDSFGTQFYGKASDCVKAYRAECIKKSKPETYNNFIKTFKDILISKAKRDFWDQIVIDKQGLISKMECESSKISQADADGFMTDVKVEEETKIEPEDDADDLVNIFCLVSMGKFDNYETFFPTNGSE</sequence>
<dbReference type="CDD" id="cd00873">
    <property type="entry name" value="KU80"/>
    <property type="match status" value="1"/>
</dbReference>
<dbReference type="Gene3D" id="1.25.40.240">
    <property type="entry name" value="Ku, C-terminal domain"/>
    <property type="match status" value="1"/>
</dbReference>
<dbReference type="GO" id="GO:0005694">
    <property type="term" value="C:chromosome"/>
    <property type="evidence" value="ECO:0007669"/>
    <property type="project" value="UniProtKB-SubCell"/>
</dbReference>
<evidence type="ECO:0000256" key="2">
    <source>
        <dbReference type="ARBA" id="ARBA00004286"/>
    </source>
</evidence>
<feature type="compositionally biased region" description="Acidic residues" evidence="17">
    <location>
        <begin position="168"/>
        <end position="177"/>
    </location>
</feature>
<feature type="domain" description="VWFA" evidence="18">
    <location>
        <begin position="7"/>
        <end position="164"/>
    </location>
</feature>
<keyword evidence="13" id="KW-0234">DNA repair</keyword>
<dbReference type="EMBL" id="JAZGQO010000005">
    <property type="protein sequence ID" value="KAK6187038.1"/>
    <property type="molecule type" value="Genomic_DNA"/>
</dbReference>
<evidence type="ECO:0000256" key="17">
    <source>
        <dbReference type="SAM" id="MobiDB-lite"/>
    </source>
</evidence>
<keyword evidence="6" id="KW-0227">DNA damage</keyword>
<dbReference type="Pfam" id="PF08785">
    <property type="entry name" value="Ku_PK_bind"/>
    <property type="match status" value="1"/>
</dbReference>
<dbReference type="Gene3D" id="2.40.290.10">
    <property type="match status" value="1"/>
</dbReference>
<dbReference type="FunFam" id="2.40.290.10:FF:000005">
    <property type="entry name" value="X-ray repair cross-complementing protein 5"/>
    <property type="match status" value="1"/>
</dbReference>
<dbReference type="InterPro" id="IPR002035">
    <property type="entry name" value="VWF_A"/>
</dbReference>
<proteinExistence type="inferred from homology"/>
<dbReference type="SUPFAM" id="SSF101420">
    <property type="entry name" value="C-terminal domain of Ku80"/>
    <property type="match status" value="1"/>
</dbReference>
<protein>
    <recommendedName>
        <fullName evidence="15">X-ray repair cross-complementing protein 5</fullName>
    </recommendedName>
    <alternativeName>
        <fullName evidence="16">Ku80</fullName>
    </alternativeName>
</protein>
<name>A0AAN8K776_PATCE</name>
<dbReference type="InterPro" id="IPR006164">
    <property type="entry name" value="DNA_bd_Ku70/Ku80"/>
</dbReference>
<evidence type="ECO:0000256" key="9">
    <source>
        <dbReference type="ARBA" id="ARBA00022840"/>
    </source>
</evidence>
<dbReference type="InterPro" id="IPR005160">
    <property type="entry name" value="Ku_C"/>
</dbReference>
<evidence type="ECO:0000256" key="6">
    <source>
        <dbReference type="ARBA" id="ARBA00022763"/>
    </source>
</evidence>
<dbReference type="GO" id="GO:0042162">
    <property type="term" value="F:telomeric DNA binding"/>
    <property type="evidence" value="ECO:0007669"/>
    <property type="project" value="InterPro"/>
</dbReference>
<keyword evidence="10" id="KW-0832">Ubl conjugation</keyword>
<keyword evidence="9" id="KW-0067">ATP-binding</keyword>
<comment type="subcellular location">
    <subcellularLocation>
        <location evidence="2">Chromosome</location>
    </subcellularLocation>
    <subcellularLocation>
        <location evidence="1">Nucleus</location>
    </subcellularLocation>
</comment>
<dbReference type="AlphaFoldDB" id="A0AAN8K776"/>
<dbReference type="GO" id="GO:0006310">
    <property type="term" value="P:DNA recombination"/>
    <property type="evidence" value="ECO:0007669"/>
    <property type="project" value="UniProtKB-KW"/>
</dbReference>
<dbReference type="Gene3D" id="1.10.1600.10">
    <property type="match status" value="1"/>
</dbReference>
<dbReference type="GO" id="GO:0006303">
    <property type="term" value="P:double-strand break repair via nonhomologous end joining"/>
    <property type="evidence" value="ECO:0007669"/>
    <property type="project" value="InterPro"/>
</dbReference>
<evidence type="ECO:0000256" key="14">
    <source>
        <dbReference type="ARBA" id="ARBA00023242"/>
    </source>
</evidence>
<evidence type="ECO:0000256" key="12">
    <source>
        <dbReference type="ARBA" id="ARBA00023172"/>
    </source>
</evidence>
<dbReference type="PROSITE" id="PS50234">
    <property type="entry name" value="VWFA"/>
    <property type="match status" value="1"/>
</dbReference>
<evidence type="ECO:0000313" key="19">
    <source>
        <dbReference type="EMBL" id="KAK6187038.1"/>
    </source>
</evidence>
<gene>
    <name evidence="19" type="ORF">SNE40_006287</name>
</gene>
<dbReference type="GO" id="GO:0003690">
    <property type="term" value="F:double-stranded DNA binding"/>
    <property type="evidence" value="ECO:0007669"/>
    <property type="project" value="TreeGrafter"/>
</dbReference>
<dbReference type="PANTHER" id="PTHR12604">
    <property type="entry name" value="KU AUTOANTIGEN DNA HELICASE"/>
    <property type="match status" value="1"/>
</dbReference>
<dbReference type="Pfam" id="PF03730">
    <property type="entry name" value="Ku_C"/>
    <property type="match status" value="1"/>
</dbReference>
<keyword evidence="20" id="KW-1185">Reference proteome</keyword>
<dbReference type="FunFam" id="1.25.40.240:FF:000001">
    <property type="entry name" value="X-ray repair cross-complementing protein 5"/>
    <property type="match status" value="1"/>
</dbReference>
<dbReference type="SUPFAM" id="SSF100939">
    <property type="entry name" value="SPOC domain-like"/>
    <property type="match status" value="1"/>
</dbReference>
<dbReference type="InterPro" id="IPR024193">
    <property type="entry name" value="Ku80"/>
</dbReference>
<dbReference type="SUPFAM" id="SSF53300">
    <property type="entry name" value="vWA-like"/>
    <property type="match status" value="1"/>
</dbReference>
<dbReference type="InterPro" id="IPR036465">
    <property type="entry name" value="vWFA_dom_sf"/>
</dbReference>
<dbReference type="GO" id="GO:0003678">
    <property type="term" value="F:DNA helicase activity"/>
    <property type="evidence" value="ECO:0007669"/>
    <property type="project" value="InterPro"/>
</dbReference>
<accession>A0AAN8K776</accession>
<reference evidence="19 20" key="1">
    <citation type="submission" date="2024-01" db="EMBL/GenBank/DDBJ databases">
        <title>The genome of the rayed Mediterranean limpet Patella caerulea (Linnaeus, 1758).</title>
        <authorList>
            <person name="Anh-Thu Weber A."/>
            <person name="Halstead-Nussloch G."/>
        </authorList>
    </citation>
    <scope>NUCLEOTIDE SEQUENCE [LARGE SCALE GENOMIC DNA]</scope>
    <source>
        <strain evidence="19">AATW-2023a</strain>
        <tissue evidence="19">Whole specimen</tissue>
    </source>
</reference>
<dbReference type="InterPro" id="IPR014893">
    <property type="entry name" value="Ku_PK_bind"/>
</dbReference>
<evidence type="ECO:0000256" key="10">
    <source>
        <dbReference type="ARBA" id="ARBA00022843"/>
    </source>
</evidence>
<dbReference type="PANTHER" id="PTHR12604:SF4">
    <property type="entry name" value="X-RAY REPAIR CROSS-COMPLEMENTING PROTEIN 5"/>
    <property type="match status" value="1"/>
</dbReference>
<comment type="similarity">
    <text evidence="3">Belongs to the ku80 family.</text>
</comment>
<evidence type="ECO:0000256" key="5">
    <source>
        <dbReference type="ARBA" id="ARBA00022741"/>
    </source>
</evidence>